<dbReference type="OrthoDB" id="6395291at2"/>
<evidence type="ECO:0000259" key="2">
    <source>
        <dbReference type="Pfam" id="PF26376"/>
    </source>
</evidence>
<organism evidence="3 4">
    <name type="scientific">Reinekea marinisedimentorum</name>
    <dbReference type="NCBI Taxonomy" id="230495"/>
    <lineage>
        <taxon>Bacteria</taxon>
        <taxon>Pseudomonadati</taxon>
        <taxon>Pseudomonadota</taxon>
        <taxon>Gammaproteobacteria</taxon>
        <taxon>Oceanospirillales</taxon>
        <taxon>Saccharospirillaceae</taxon>
        <taxon>Reinekea</taxon>
    </lineage>
</organism>
<name>A0A4R3IBD0_9GAMM</name>
<evidence type="ECO:0000313" key="3">
    <source>
        <dbReference type="EMBL" id="TCS43294.1"/>
    </source>
</evidence>
<proteinExistence type="predicted"/>
<gene>
    <name evidence="3" type="ORF">BCF53_102320</name>
</gene>
<dbReference type="PROSITE" id="PS51257">
    <property type="entry name" value="PROKAR_LIPOPROTEIN"/>
    <property type="match status" value="1"/>
</dbReference>
<comment type="caution">
    <text evidence="3">The sequence shown here is derived from an EMBL/GenBank/DDBJ whole genome shotgun (WGS) entry which is preliminary data.</text>
</comment>
<evidence type="ECO:0000256" key="1">
    <source>
        <dbReference type="SAM" id="SignalP"/>
    </source>
</evidence>
<evidence type="ECO:0000313" key="4">
    <source>
        <dbReference type="Proteomes" id="UP000295793"/>
    </source>
</evidence>
<dbReference type="Pfam" id="PF26376">
    <property type="entry name" value="Mef1"/>
    <property type="match status" value="1"/>
</dbReference>
<feature type="chain" id="PRO_5020559087" description="Endo-alpha(1,4)-fucoidanase Mef1 domain-containing protein" evidence="1">
    <location>
        <begin position="20"/>
        <end position="645"/>
    </location>
</feature>
<dbReference type="AlphaFoldDB" id="A0A4R3IBD0"/>
<dbReference type="RefSeq" id="WP_132700089.1">
    <property type="nucleotide sequence ID" value="NZ_SLZR01000002.1"/>
</dbReference>
<feature type="domain" description="Endo-alpha(1,4)-fucoidanase Mef1" evidence="2">
    <location>
        <begin position="278"/>
        <end position="642"/>
    </location>
</feature>
<feature type="signal peptide" evidence="1">
    <location>
        <begin position="1"/>
        <end position="19"/>
    </location>
</feature>
<dbReference type="SMR" id="A0A4R3IBD0"/>
<accession>A0A4R3IBD0</accession>
<dbReference type="InterPro" id="IPR058589">
    <property type="entry name" value="Mef1"/>
</dbReference>
<protein>
    <recommendedName>
        <fullName evidence="2">Endo-alpha(1,4)-fucoidanase Mef1 domain-containing protein</fullName>
    </recommendedName>
</protein>
<dbReference type="Proteomes" id="UP000295793">
    <property type="component" value="Unassembled WGS sequence"/>
</dbReference>
<keyword evidence="1" id="KW-0732">Signal</keyword>
<reference evidence="3 4" key="1">
    <citation type="submission" date="2019-03" db="EMBL/GenBank/DDBJ databases">
        <title>Genomic Encyclopedia of Archaeal and Bacterial Type Strains, Phase II (KMG-II): from individual species to whole genera.</title>
        <authorList>
            <person name="Goeker M."/>
        </authorList>
    </citation>
    <scope>NUCLEOTIDE SEQUENCE [LARGE SCALE GENOMIC DNA]</scope>
    <source>
        <strain evidence="3 4">DSM 15388</strain>
    </source>
</reference>
<sequence length="645" mass="72067">MNINRLTFVALLCSALAISGCDSNSLTTIDSSSDSRSTEYGYESTAWFNLSADACTDRDDAVVIDTLDSEADLSSSEFSCTQYNYGTEIVYSFEWTGDDFDKDGADDTLSFDLKVEAFDGTTYSYSETEGESSVTELGTAANLYYIVDDYGTSDDDSDDVGYWDIEGANDNDGIDIGQSLRFSIENMAVSATGYSADFDGFSAISVLETLAGKEHLNIIGFGTGLDSNSFSTTPGEYEFDAMEELVVTSAGDYYDWQIWSIFDIEFSFSISNPELEVEPDWLAGSWGVAHIVDGGYKLDAEADTSDYVAGAQQIVDNLPEVGHVITFFTHPAHPHLFTLREHPYIDVANDIHENMVPTLENEQIILDVIDVFREADKKVILYLNAAGPNSNLYNETLEEIGDAWVTYYTDEWDGDEGAAWRELVRGYAERFDGLVDGYWFDNAAETPGGHEAFIQVFRDIDPDLRLCLNTNKQYHTDENGDYIYVGSDGIDDDDDSDYKIIKYVPTNEYDDYNCGHITPLGQGAPPNSFAYEEFTIPAMVEEPTATYDGRKYALKHGWFPIRTTWHGENSDLVFETEQAYRFTRTITDAGAAMTWSNTNLNGYMSDDEMLIMQEINDRMAQEPMESYEAYERPEGACLIGEDDCE</sequence>
<keyword evidence="4" id="KW-1185">Reference proteome</keyword>
<dbReference type="EMBL" id="SLZR01000002">
    <property type="protein sequence ID" value="TCS43294.1"/>
    <property type="molecule type" value="Genomic_DNA"/>
</dbReference>